<dbReference type="Proteomes" id="UP001202281">
    <property type="component" value="Unassembled WGS sequence"/>
</dbReference>
<organism evidence="6 7">
    <name type="scientific">Novosphingobium beihaiensis</name>
    <dbReference type="NCBI Taxonomy" id="2930389"/>
    <lineage>
        <taxon>Bacteria</taxon>
        <taxon>Pseudomonadati</taxon>
        <taxon>Pseudomonadota</taxon>
        <taxon>Alphaproteobacteria</taxon>
        <taxon>Sphingomonadales</taxon>
        <taxon>Sphingomonadaceae</taxon>
        <taxon>Novosphingobium</taxon>
    </lineage>
</organism>
<dbReference type="RefSeq" id="WP_243917020.1">
    <property type="nucleotide sequence ID" value="NZ_JALHLG010000001.1"/>
</dbReference>
<reference evidence="6 7" key="1">
    <citation type="submission" date="2022-04" db="EMBL/GenBank/DDBJ databases">
        <title>Identification of a novel bacterium isolated from mangrove sediments.</title>
        <authorList>
            <person name="Pan X."/>
        </authorList>
    </citation>
    <scope>NUCLEOTIDE SEQUENCE [LARGE SCALE GENOMIC DNA]</scope>
    <source>
        <strain evidence="6 7">B2638</strain>
    </source>
</reference>
<dbReference type="InterPro" id="IPR020084">
    <property type="entry name" value="NUDIX_hydrolase_CS"/>
</dbReference>
<comment type="function">
    <text evidence="4">Accelerates the degradation of transcripts by removing pyrophosphate from the 5'-end of triphosphorylated RNA, leading to a more labile monophosphorylated state that can stimulate subsequent ribonuclease cleavage.</text>
</comment>
<dbReference type="CDD" id="cd03671">
    <property type="entry name" value="NUDIX_Ap4A_hydrolase_plant_like"/>
    <property type="match status" value="1"/>
</dbReference>
<dbReference type="Pfam" id="PF00293">
    <property type="entry name" value="NUDIX"/>
    <property type="match status" value="1"/>
</dbReference>
<comment type="cofactor">
    <cofactor evidence="4">
        <name>a divalent metal cation</name>
        <dbReference type="ChEBI" id="CHEBI:60240"/>
    </cofactor>
</comment>
<dbReference type="InterPro" id="IPR022927">
    <property type="entry name" value="RppH"/>
</dbReference>
<comment type="similarity">
    <text evidence="4">Belongs to the Nudix hydrolase family. RppH subfamily.</text>
</comment>
<dbReference type="PANTHER" id="PTHR11839:SF22">
    <property type="entry name" value="NUDIX HYDROLASE 26, CHLOROPLASTIC"/>
    <property type="match status" value="1"/>
</dbReference>
<dbReference type="InterPro" id="IPR000086">
    <property type="entry name" value="NUDIX_hydrolase_dom"/>
</dbReference>
<gene>
    <name evidence="4" type="primary">rppH</name>
    <name evidence="4" type="synonym">nudH</name>
    <name evidence="6" type="ORF">MTR66_00655</name>
</gene>
<dbReference type="SUPFAM" id="SSF55811">
    <property type="entry name" value="Nudix"/>
    <property type="match status" value="1"/>
</dbReference>
<comment type="cofactor">
    <cofactor evidence="1">
        <name>Mn(2+)</name>
        <dbReference type="ChEBI" id="CHEBI:29035"/>
    </cofactor>
</comment>
<feature type="short sequence motif" description="Nudix box" evidence="4">
    <location>
        <begin position="43"/>
        <end position="64"/>
    </location>
</feature>
<evidence type="ECO:0000313" key="6">
    <source>
        <dbReference type="EMBL" id="MCJ2185319.1"/>
    </source>
</evidence>
<comment type="caution">
    <text evidence="6">The sequence shown here is derived from an EMBL/GenBank/DDBJ whole genome shotgun (WGS) entry which is preliminary data.</text>
</comment>
<keyword evidence="3 4" id="KW-0378">Hydrolase</keyword>
<proteinExistence type="inferred from homology"/>
<sequence>MNDFATLPYRPCVGVMLVNHDGKVFVGKRIDTKEGDWWQMPQGGVDKGEELKDAAHRELWEETGVQEQHVTILARTKEELLYDLPDELLGKLWKGKYRGQRQHWFLGRFEGSDADIDLNAHQPPEFLDWKWVEAETLPELIVPFKKRVYRAVLEEFRALI</sequence>
<keyword evidence="7" id="KW-1185">Reference proteome</keyword>
<dbReference type="HAMAP" id="MF_00298">
    <property type="entry name" value="Nudix_RppH"/>
    <property type="match status" value="1"/>
</dbReference>
<dbReference type="EC" id="3.6.1.-" evidence="4"/>
<dbReference type="PROSITE" id="PS51462">
    <property type="entry name" value="NUDIX"/>
    <property type="match status" value="1"/>
</dbReference>
<comment type="cofactor">
    <cofactor evidence="2">
        <name>Mg(2+)</name>
        <dbReference type="ChEBI" id="CHEBI:18420"/>
    </cofactor>
</comment>
<dbReference type="InterPro" id="IPR015797">
    <property type="entry name" value="NUDIX_hydrolase-like_dom_sf"/>
</dbReference>
<evidence type="ECO:0000259" key="5">
    <source>
        <dbReference type="PROSITE" id="PS51462"/>
    </source>
</evidence>
<accession>A0ABT0BJU4</accession>
<evidence type="ECO:0000256" key="3">
    <source>
        <dbReference type="ARBA" id="ARBA00022801"/>
    </source>
</evidence>
<dbReference type="EMBL" id="JALHLG010000001">
    <property type="protein sequence ID" value="MCJ2185319.1"/>
    <property type="molecule type" value="Genomic_DNA"/>
</dbReference>
<dbReference type="InterPro" id="IPR020476">
    <property type="entry name" value="Nudix_hydrolase"/>
</dbReference>
<dbReference type="PROSITE" id="PS00893">
    <property type="entry name" value="NUDIX_BOX"/>
    <property type="match status" value="1"/>
</dbReference>
<dbReference type="PRINTS" id="PR00502">
    <property type="entry name" value="NUDIXFAMILY"/>
</dbReference>
<protein>
    <recommendedName>
        <fullName evidence="4">RNA pyrophosphohydrolase</fullName>
        <ecNumber evidence="4">3.6.1.-</ecNumber>
    </recommendedName>
    <alternativeName>
        <fullName evidence="4">(Di)nucleoside polyphosphate hydrolase</fullName>
    </alternativeName>
</protein>
<dbReference type="NCBIfam" id="NF001938">
    <property type="entry name" value="PRK00714.1-5"/>
    <property type="match status" value="1"/>
</dbReference>
<evidence type="ECO:0000256" key="2">
    <source>
        <dbReference type="ARBA" id="ARBA00001946"/>
    </source>
</evidence>
<dbReference type="Gene3D" id="3.90.79.10">
    <property type="entry name" value="Nucleoside Triphosphate Pyrophosphohydrolase"/>
    <property type="match status" value="1"/>
</dbReference>
<evidence type="ECO:0000256" key="1">
    <source>
        <dbReference type="ARBA" id="ARBA00001936"/>
    </source>
</evidence>
<feature type="domain" description="Nudix hydrolase" evidence="5">
    <location>
        <begin position="8"/>
        <end position="154"/>
    </location>
</feature>
<dbReference type="PANTHER" id="PTHR11839">
    <property type="entry name" value="UDP/ADP-SUGAR PYROPHOSPHATASE"/>
    <property type="match status" value="1"/>
</dbReference>
<evidence type="ECO:0000313" key="7">
    <source>
        <dbReference type="Proteomes" id="UP001202281"/>
    </source>
</evidence>
<name>A0ABT0BJU4_9SPHN</name>
<evidence type="ECO:0000256" key="4">
    <source>
        <dbReference type="HAMAP-Rule" id="MF_00298"/>
    </source>
</evidence>
<dbReference type="NCBIfam" id="NF001936">
    <property type="entry name" value="PRK00714.1-3"/>
    <property type="match status" value="1"/>
</dbReference>
<dbReference type="GO" id="GO:0016787">
    <property type="term" value="F:hydrolase activity"/>
    <property type="evidence" value="ECO:0007669"/>
    <property type="project" value="UniProtKB-KW"/>
</dbReference>